<dbReference type="InterPro" id="IPR051963">
    <property type="entry name" value="Adhesion_GPCR_A"/>
</dbReference>
<keyword evidence="4 8" id="KW-1133">Transmembrane helix</keyword>
<comment type="subcellular location">
    <subcellularLocation>
        <location evidence="1">Membrane</location>
        <topology evidence="1">Multi-pass membrane protein</topology>
    </subcellularLocation>
</comment>
<dbReference type="Gene3D" id="1.20.1070.10">
    <property type="entry name" value="Rhodopsin 7-helix transmembrane proteins"/>
    <property type="match status" value="1"/>
</dbReference>
<keyword evidence="3 8" id="KW-0812">Transmembrane</keyword>
<feature type="region of interest" description="Disordered" evidence="7">
    <location>
        <begin position="605"/>
        <end position="631"/>
    </location>
</feature>
<dbReference type="InterPro" id="IPR017981">
    <property type="entry name" value="GPCR_2-like_7TM"/>
</dbReference>
<evidence type="ECO:0000256" key="1">
    <source>
        <dbReference type="ARBA" id="ARBA00004141"/>
    </source>
</evidence>
<sequence length="709" mass="77158">MSAGPGSDSLSRCSARGAVAGLQSCNLLITPLASSEWKTAPRHRELATARRHRAAQRRGSRCLCLNRWGQPRDPHPPHRRPEAPGPGLDPTATVWDLDLRDGHGGRRGGGCHIIGSAATPLRLHSGCRSFAGLMDLKTVLSLPQDPGEFLHPVVYACTAVMLLCLLASVITYVVHQNAIRISRKGRHTLLNFCFHAALTFTVFAGGVNRTKYPILCQAVGILLHYSTLATMLWIGVTARNIYKQVTKKAPPCPRQPLLRFYLISGGVPFIICGVTAATNIRNYGTEDEDGPYCWMAWEPSLGAFYGPAAFIALVTCVYFLGTYVQLRRHPERRYELRPRVEEQRRLAMREAGHSPGAPPGTAPAGAFEGPRAFRNAPVSFSRLDRQSQPLLGPYPAPTRAFGAITFPAPKRRGWHFHEHLGTSPDSVLVSLVCSCAERSRVLHLRESGPNDTDASQFLHGSPPNQTCPHVSGQKRPQAVPRSPGLGSSSERRRATTFEPWPDLSPRSRVHFHVPRAHLEPPPGAIVAAEGFEPAPQTEQKSCGFCKHWNHHRHLGRKHDLWHPTRGFRTHRSTAAVGGRPGKPEGAGRGLAQGYCGGRWGRNIREPHALPATPSGRVEEAAPRPALTAGPASLRLCPVPAGRRDGSSPAAQASLHCLRPFPHDAPPHSVLCRGPSDHQGRQHGGGQSNVEGQRPGPGEWPQSRPEGKAS</sequence>
<evidence type="ECO:0000256" key="5">
    <source>
        <dbReference type="ARBA" id="ARBA00023136"/>
    </source>
</evidence>
<feature type="domain" description="G-protein coupled receptors family 2 profile 2" evidence="9">
    <location>
        <begin position="150"/>
        <end position="328"/>
    </location>
</feature>
<evidence type="ECO:0000313" key="10">
    <source>
        <dbReference type="EMBL" id="VFV24295.1"/>
    </source>
</evidence>
<evidence type="ECO:0000256" key="2">
    <source>
        <dbReference type="ARBA" id="ARBA00007343"/>
    </source>
</evidence>
<comment type="similarity">
    <text evidence="2">Belongs to the G-protein coupled receptor 2 family. Adhesion G-protein coupled receptor (ADGR) subfamily.</text>
</comment>
<dbReference type="Proteomes" id="UP000386466">
    <property type="component" value="Unassembled WGS sequence"/>
</dbReference>
<evidence type="ECO:0000256" key="8">
    <source>
        <dbReference type="SAM" id="Phobius"/>
    </source>
</evidence>
<protein>
    <submittedName>
        <fullName evidence="10">Probable g-protein coupled receptor</fullName>
    </submittedName>
</protein>
<dbReference type="PANTHER" id="PTHR45930:SF3">
    <property type="entry name" value="ADHESION G PROTEIN-COUPLED RECEPTOR A1"/>
    <property type="match status" value="1"/>
</dbReference>
<feature type="transmembrane region" description="Helical" evidence="8">
    <location>
        <begin position="187"/>
        <end position="206"/>
    </location>
</feature>
<feature type="transmembrane region" description="Helical" evidence="8">
    <location>
        <begin position="212"/>
        <end position="236"/>
    </location>
</feature>
<dbReference type="GO" id="GO:0005886">
    <property type="term" value="C:plasma membrane"/>
    <property type="evidence" value="ECO:0007669"/>
    <property type="project" value="TreeGrafter"/>
</dbReference>
<keyword evidence="6 10" id="KW-0675">Receptor</keyword>
<evidence type="ECO:0000256" key="3">
    <source>
        <dbReference type="ARBA" id="ARBA00022692"/>
    </source>
</evidence>
<dbReference type="Pfam" id="PF00002">
    <property type="entry name" value="7tm_2"/>
    <property type="match status" value="1"/>
</dbReference>
<feature type="region of interest" description="Disordered" evidence="7">
    <location>
        <begin position="666"/>
        <end position="709"/>
    </location>
</feature>
<dbReference type="EMBL" id="CAAGRJ010006348">
    <property type="protein sequence ID" value="VFV24295.1"/>
    <property type="molecule type" value="Genomic_DNA"/>
</dbReference>
<feature type="region of interest" description="Disordered" evidence="7">
    <location>
        <begin position="446"/>
        <end position="501"/>
    </location>
</feature>
<keyword evidence="11" id="KW-1185">Reference proteome</keyword>
<feature type="transmembrane region" description="Helical" evidence="8">
    <location>
        <begin position="257"/>
        <end position="277"/>
    </location>
</feature>
<dbReference type="InterPro" id="IPR000832">
    <property type="entry name" value="GPCR_2_secretin-like"/>
</dbReference>
<dbReference type="GO" id="GO:0004930">
    <property type="term" value="F:G protein-coupled receptor activity"/>
    <property type="evidence" value="ECO:0007669"/>
    <property type="project" value="InterPro"/>
</dbReference>
<dbReference type="PROSITE" id="PS50261">
    <property type="entry name" value="G_PROTEIN_RECEP_F2_4"/>
    <property type="match status" value="1"/>
</dbReference>
<dbReference type="GO" id="GO:0098978">
    <property type="term" value="C:glutamatergic synapse"/>
    <property type="evidence" value="ECO:0007669"/>
    <property type="project" value="TreeGrafter"/>
</dbReference>
<feature type="transmembrane region" description="Helical" evidence="8">
    <location>
        <begin position="153"/>
        <end position="175"/>
    </location>
</feature>
<evidence type="ECO:0000256" key="6">
    <source>
        <dbReference type="ARBA" id="ARBA00023170"/>
    </source>
</evidence>
<reference evidence="10 11" key="1">
    <citation type="submission" date="2019-01" db="EMBL/GenBank/DDBJ databases">
        <authorList>
            <person name="Alioto T."/>
            <person name="Alioto T."/>
        </authorList>
    </citation>
    <scope>NUCLEOTIDE SEQUENCE [LARGE SCALE GENOMIC DNA]</scope>
</reference>
<dbReference type="GO" id="GO:0014069">
    <property type="term" value="C:postsynaptic density"/>
    <property type="evidence" value="ECO:0007669"/>
    <property type="project" value="TreeGrafter"/>
</dbReference>
<proteinExistence type="inferred from homology"/>
<dbReference type="PANTHER" id="PTHR45930">
    <property type="entry name" value="G-PROTEIN COUPLED RECEPTOR 124-LIKE PROTEIN"/>
    <property type="match status" value="1"/>
</dbReference>
<keyword evidence="5 8" id="KW-0472">Membrane</keyword>
<accession>A0A485MTC9</accession>
<dbReference type="GO" id="GO:0007166">
    <property type="term" value="P:cell surface receptor signaling pathway"/>
    <property type="evidence" value="ECO:0007669"/>
    <property type="project" value="InterPro"/>
</dbReference>
<gene>
    <name evidence="10" type="ORF">LYPA_23C010593</name>
</gene>
<dbReference type="AlphaFoldDB" id="A0A485MTC9"/>
<feature type="compositionally biased region" description="Basic and acidic residues" evidence="7">
    <location>
        <begin position="70"/>
        <end position="82"/>
    </location>
</feature>
<evidence type="ECO:0000256" key="7">
    <source>
        <dbReference type="SAM" id="MobiDB-lite"/>
    </source>
</evidence>
<evidence type="ECO:0000313" key="11">
    <source>
        <dbReference type="Proteomes" id="UP000386466"/>
    </source>
</evidence>
<evidence type="ECO:0000256" key="4">
    <source>
        <dbReference type="ARBA" id="ARBA00022989"/>
    </source>
</evidence>
<organism evidence="10 11">
    <name type="scientific">Lynx pardinus</name>
    <name type="common">Iberian lynx</name>
    <name type="synonym">Felis pardina</name>
    <dbReference type="NCBI Taxonomy" id="191816"/>
    <lineage>
        <taxon>Eukaryota</taxon>
        <taxon>Metazoa</taxon>
        <taxon>Chordata</taxon>
        <taxon>Craniata</taxon>
        <taxon>Vertebrata</taxon>
        <taxon>Euteleostomi</taxon>
        <taxon>Mammalia</taxon>
        <taxon>Eutheria</taxon>
        <taxon>Laurasiatheria</taxon>
        <taxon>Carnivora</taxon>
        <taxon>Feliformia</taxon>
        <taxon>Felidae</taxon>
        <taxon>Felinae</taxon>
        <taxon>Lynx</taxon>
    </lineage>
</organism>
<evidence type="ECO:0000259" key="9">
    <source>
        <dbReference type="PROSITE" id="PS50261"/>
    </source>
</evidence>
<name>A0A485MTC9_LYNPA</name>
<feature type="region of interest" description="Disordered" evidence="7">
    <location>
        <begin position="66"/>
        <end position="90"/>
    </location>
</feature>
<feature type="transmembrane region" description="Helical" evidence="8">
    <location>
        <begin position="304"/>
        <end position="324"/>
    </location>
</feature>